<keyword evidence="3" id="KW-1185">Reference proteome</keyword>
<name>A0A2U9BU24_SCOMX</name>
<dbReference type="Proteomes" id="UP000246464">
    <property type="component" value="Chromosome 9"/>
</dbReference>
<accession>A0A2U9BU24</accession>
<dbReference type="GO" id="GO:0045830">
    <property type="term" value="P:positive regulation of isotype switching"/>
    <property type="evidence" value="ECO:0007669"/>
    <property type="project" value="TreeGrafter"/>
</dbReference>
<evidence type="ECO:0000256" key="1">
    <source>
        <dbReference type="SAM" id="MobiDB-lite"/>
    </source>
</evidence>
<dbReference type="PANTHER" id="PTHR41404:SF1">
    <property type="entry name" value="SHIELDIN COMPLEX SUBUNIT 3"/>
    <property type="match status" value="1"/>
</dbReference>
<proteinExistence type="predicted"/>
<dbReference type="AlphaFoldDB" id="A0A2U9BU24"/>
<gene>
    <name evidence="2" type="ORF">SMAX5B_004701</name>
</gene>
<dbReference type="CDD" id="cd22293">
    <property type="entry name" value="RBD_SHLD3_N"/>
    <property type="match status" value="1"/>
</dbReference>
<dbReference type="GO" id="GO:2001034">
    <property type="term" value="P:positive regulation of double-strand break repair via nonhomologous end joining"/>
    <property type="evidence" value="ECO:0007669"/>
    <property type="project" value="TreeGrafter"/>
</dbReference>
<evidence type="ECO:0008006" key="4">
    <source>
        <dbReference type="Google" id="ProtNLM"/>
    </source>
</evidence>
<dbReference type="InterPro" id="IPR039996">
    <property type="entry name" value="Shieldin_RINN1"/>
</dbReference>
<protein>
    <recommendedName>
        <fullName evidence="4">Shieldin complex subunit 3</fullName>
    </recommendedName>
</protein>
<evidence type="ECO:0000313" key="3">
    <source>
        <dbReference type="Proteomes" id="UP000246464"/>
    </source>
</evidence>
<dbReference type="PANTHER" id="PTHR41404">
    <property type="entry name" value="SHIELDIN COMPLEX SUBUNIT 3"/>
    <property type="match status" value="1"/>
</dbReference>
<organism evidence="2 3">
    <name type="scientific">Scophthalmus maximus</name>
    <name type="common">Turbot</name>
    <name type="synonym">Psetta maxima</name>
    <dbReference type="NCBI Taxonomy" id="52904"/>
    <lineage>
        <taxon>Eukaryota</taxon>
        <taxon>Metazoa</taxon>
        <taxon>Chordata</taxon>
        <taxon>Craniata</taxon>
        <taxon>Vertebrata</taxon>
        <taxon>Euteleostomi</taxon>
        <taxon>Actinopterygii</taxon>
        <taxon>Neopterygii</taxon>
        <taxon>Teleostei</taxon>
        <taxon>Neoteleostei</taxon>
        <taxon>Acanthomorphata</taxon>
        <taxon>Carangaria</taxon>
        <taxon>Pleuronectiformes</taxon>
        <taxon>Pleuronectoidei</taxon>
        <taxon>Scophthalmidae</taxon>
        <taxon>Scophthalmus</taxon>
    </lineage>
</organism>
<evidence type="ECO:0000313" key="2">
    <source>
        <dbReference type="EMBL" id="AWP07715.1"/>
    </source>
</evidence>
<reference evidence="2 3" key="1">
    <citation type="submission" date="2017-12" db="EMBL/GenBank/DDBJ databases">
        <title>Integrating genomic resources of turbot (Scophthalmus maximus) in depth evaluation of genetic and physical mapping variation across individuals.</title>
        <authorList>
            <person name="Martinez P."/>
        </authorList>
    </citation>
    <scope>NUCLEOTIDE SEQUENCE [LARGE SCALE GENOMIC DNA]</scope>
</reference>
<feature type="region of interest" description="Disordered" evidence="1">
    <location>
        <begin position="49"/>
        <end position="81"/>
    </location>
</feature>
<feature type="compositionally biased region" description="Basic and acidic residues" evidence="1">
    <location>
        <begin position="68"/>
        <end position="77"/>
    </location>
</feature>
<dbReference type="EMBL" id="CP026251">
    <property type="protein sequence ID" value="AWP07715.1"/>
    <property type="molecule type" value="Genomic_DNA"/>
</dbReference>
<sequence>MEDVVLHHQSGSADGLRSLLERTEKLLETFPCRPPPVFMPWFPSAAAGPRRQIRPAKPAPVITSAESPPEKTQRSEEAVCVSETPKLLLPPPLRHRAEGAISPQKHKDGAFRASPLERSWSAAMPRGVPPQKSLSQLFDRVVSAHRLHLRQRAKWVIREHNCGAAQDIEQVWRTLSRSVRRAGMPTCNANIQRDRAEIWVFCDVLYSEQVGRLLKAELQLTGTIVLSVHRQGNVFSM</sequence>
<dbReference type="GO" id="GO:2000042">
    <property type="term" value="P:negative regulation of double-strand break repair via homologous recombination"/>
    <property type="evidence" value="ECO:0007669"/>
    <property type="project" value="TreeGrafter"/>
</dbReference>
<dbReference type="STRING" id="52904.ENSSMAP00000027557"/>